<feature type="domain" description="Reverse transcriptase Ty1/copia-type" evidence="2">
    <location>
        <begin position="571"/>
        <end position="776"/>
    </location>
</feature>
<evidence type="ECO:0000259" key="2">
    <source>
        <dbReference type="Pfam" id="PF07727"/>
    </source>
</evidence>
<dbReference type="InterPro" id="IPR012337">
    <property type="entry name" value="RNaseH-like_sf"/>
</dbReference>
<dbReference type="PANTHER" id="PTHR11439">
    <property type="entry name" value="GAG-POL-RELATED RETROTRANSPOSON"/>
    <property type="match status" value="1"/>
</dbReference>
<dbReference type="InterPro" id="IPR013103">
    <property type="entry name" value="RVT_2"/>
</dbReference>
<name>A0ABQ4ZA27_9ASTR</name>
<dbReference type="Pfam" id="PF25597">
    <property type="entry name" value="SH3_retrovirus"/>
    <property type="match status" value="1"/>
</dbReference>
<dbReference type="InterPro" id="IPR043502">
    <property type="entry name" value="DNA/RNA_pol_sf"/>
</dbReference>
<protein>
    <submittedName>
        <fullName evidence="4">Ribonuclease H-like domain-containing protein</fullName>
    </submittedName>
</protein>
<dbReference type="EMBL" id="BQNB010011167">
    <property type="protein sequence ID" value="GJS87039.1"/>
    <property type="molecule type" value="Genomic_DNA"/>
</dbReference>
<organism evidence="4 5">
    <name type="scientific">Tanacetum coccineum</name>
    <dbReference type="NCBI Taxonomy" id="301880"/>
    <lineage>
        <taxon>Eukaryota</taxon>
        <taxon>Viridiplantae</taxon>
        <taxon>Streptophyta</taxon>
        <taxon>Embryophyta</taxon>
        <taxon>Tracheophyta</taxon>
        <taxon>Spermatophyta</taxon>
        <taxon>Magnoliopsida</taxon>
        <taxon>eudicotyledons</taxon>
        <taxon>Gunneridae</taxon>
        <taxon>Pentapetalae</taxon>
        <taxon>asterids</taxon>
        <taxon>campanulids</taxon>
        <taxon>Asterales</taxon>
        <taxon>Asteraceae</taxon>
        <taxon>Asteroideae</taxon>
        <taxon>Anthemideae</taxon>
        <taxon>Anthemidinae</taxon>
        <taxon>Tanacetum</taxon>
    </lineage>
</organism>
<dbReference type="InterPro" id="IPR036397">
    <property type="entry name" value="RNaseH_sf"/>
</dbReference>
<gene>
    <name evidence="4" type="ORF">Tco_0769675</name>
</gene>
<reference evidence="4" key="1">
    <citation type="journal article" date="2022" name="Int. J. Mol. Sci.">
        <title>Draft Genome of Tanacetum Coccineum: Genomic Comparison of Closely Related Tanacetum-Family Plants.</title>
        <authorList>
            <person name="Yamashiro T."/>
            <person name="Shiraishi A."/>
            <person name="Nakayama K."/>
            <person name="Satake H."/>
        </authorList>
    </citation>
    <scope>NUCLEOTIDE SEQUENCE</scope>
</reference>
<feature type="compositionally biased region" description="Basic and acidic residues" evidence="1">
    <location>
        <begin position="398"/>
        <end position="439"/>
    </location>
</feature>
<comment type="caution">
    <text evidence="4">The sequence shown here is derived from an EMBL/GenBank/DDBJ whole genome shotgun (WGS) entry which is preliminary data.</text>
</comment>
<dbReference type="PANTHER" id="PTHR11439:SF495">
    <property type="entry name" value="REVERSE TRANSCRIPTASE, RNA-DEPENDENT DNA POLYMERASE-RELATED"/>
    <property type="match status" value="1"/>
</dbReference>
<dbReference type="Proteomes" id="UP001151760">
    <property type="component" value="Unassembled WGS sequence"/>
</dbReference>
<dbReference type="CDD" id="cd09272">
    <property type="entry name" value="RNase_HI_RT_Ty1"/>
    <property type="match status" value="1"/>
</dbReference>
<dbReference type="InterPro" id="IPR057670">
    <property type="entry name" value="SH3_retrovirus"/>
</dbReference>
<dbReference type="Pfam" id="PF07727">
    <property type="entry name" value="RVT_2"/>
    <property type="match status" value="1"/>
</dbReference>
<feature type="domain" description="Retroviral polymerase SH3-like" evidence="3">
    <location>
        <begin position="268"/>
        <end position="323"/>
    </location>
</feature>
<evidence type="ECO:0000313" key="5">
    <source>
        <dbReference type="Proteomes" id="UP001151760"/>
    </source>
</evidence>
<accession>A0ABQ4ZA27</accession>
<dbReference type="Gene3D" id="3.30.420.10">
    <property type="entry name" value="Ribonuclease H-like superfamily/Ribonuclease H"/>
    <property type="match status" value="1"/>
</dbReference>
<sequence length="1107" mass="125273">MVPRIVLTRSGPISLNTARPVNTVQPRTAMNNAGPMKNVINNAYSTIRRPFNKIAATNNSNFTKKVNTVKGTRVNTARPKAVLSAVKGNKGNVVKASACNPQQDLKDKGVIDSRCSRRGKIRTGKLDFEDVYFVKELKFNLFSVSQMCDKKNCVLFTDTEYVVLSLDFKLTDESHVLLKVPRKDNMYSVDLKNVVPQGVAERKNRTLIEAARTMLADLKLPTTLWAEAVNTACYVQNRVLVIKPHNKTPYELFLGRKPALSFMRPFGCPVTILNTIDHLGKFDGKTDEGFFVGYSINIKAFRVFNSRTRIVKETMHVQFSKNTPNIAGSEPNWLFDIDALTKSMNYKPVVAGNQSNGSTGTKACDNAGKARVETVPGKDYILLPLWTQDPPFSSSSKDSLDARFKPSGEEEKKDVEDPGNKDSKVPSTEEPRVNQEKDASVNSTNTINTVSPTVNAASIEDNVVDENIVYGCADDPNIPNLEEIGRFSDAEDDDAGADMTNLDTRIPVSPIPTTRIHKDHPVEQIIGDIHSTPQTRRMTKSVTEHAIRSQEGNPSWIEAMQEELLQFKLQEVWTLVELPNGKRVIGTRWVFRNKKDERGIMIKNKSRLVAQGYTQEEGIDYDEVSAHVARIEAIRLFLAYASFKDFMVYQIDVKSAFLYGKIEEEVYVCQPLRFEDPDFPDKVYKVEKALYGLHQALRAWYASLSTYFLENRFQRGQIDKTFFIRRDKGDILLVQVYVDDIIFGSTKKSLCTEFEKMMHKKFQISSMGELTFFLGLFSDVKTASTPMESHKPLLKDANGGDIDEHKYRSMIGSLMYLTSSRPDIMFAIGACVRFQVNPKVSHLHAVKRIFRYLKGQPKLGLWYPKDSPFDLVAYTNSDYAGASLDRKSTTGGCQFLGCRLISWQCTKQPVVANSTTEAEYIAASSCYGQVLWIQNQMLDYGYNLMHTKIYIDNKSTICIVKNPILYSKTKHIEIRHHFIRDSNEKKLIQMIKIYTDHNVADLLIKAFDRIIHKGWLELNAIADRDEIGVCTVAYLEKSIENDDFTQIVDFLNASHQAKTINEETQIHAIVDGKKIVITHLSVRSDFQLADDDGMDYLQITLFLKIFN</sequence>
<proteinExistence type="predicted"/>
<evidence type="ECO:0000313" key="4">
    <source>
        <dbReference type="EMBL" id="GJS87039.1"/>
    </source>
</evidence>
<keyword evidence="5" id="KW-1185">Reference proteome</keyword>
<reference evidence="4" key="2">
    <citation type="submission" date="2022-01" db="EMBL/GenBank/DDBJ databases">
        <authorList>
            <person name="Yamashiro T."/>
            <person name="Shiraishi A."/>
            <person name="Satake H."/>
            <person name="Nakayama K."/>
        </authorList>
    </citation>
    <scope>NUCLEOTIDE SEQUENCE</scope>
</reference>
<feature type="region of interest" description="Disordered" evidence="1">
    <location>
        <begin position="392"/>
        <end position="448"/>
    </location>
</feature>
<evidence type="ECO:0000256" key="1">
    <source>
        <dbReference type="SAM" id="MobiDB-lite"/>
    </source>
</evidence>
<evidence type="ECO:0000259" key="3">
    <source>
        <dbReference type="Pfam" id="PF25597"/>
    </source>
</evidence>
<dbReference type="SUPFAM" id="SSF53098">
    <property type="entry name" value="Ribonuclease H-like"/>
    <property type="match status" value="1"/>
</dbReference>
<dbReference type="SUPFAM" id="SSF56672">
    <property type="entry name" value="DNA/RNA polymerases"/>
    <property type="match status" value="1"/>
</dbReference>